<proteinExistence type="predicted"/>
<sequence length="102" mass="12089">MKGKLVRDRIPEIIEKNDKRKPRTKKLSRREFERELRKKLVEEASEASKATHLSLPEELADIEEIIDALCKIYKLKRSTITKIKNIKRAKRGSFKKRIFLIT</sequence>
<evidence type="ECO:0008006" key="3">
    <source>
        <dbReference type="Google" id="ProtNLM"/>
    </source>
</evidence>
<dbReference type="InterPro" id="IPR038735">
    <property type="entry name" value="MSMEG_1276-like_NTP-PPase_dom"/>
</dbReference>
<evidence type="ECO:0000313" key="1">
    <source>
        <dbReference type="EMBL" id="OGC84287.1"/>
    </source>
</evidence>
<dbReference type="AlphaFoldDB" id="A0A1F4XRF7"/>
<protein>
    <recommendedName>
        <fullName evidence="3">Phosphoribosyl-ATP pyrophosphohydrolase</fullName>
    </recommendedName>
</protein>
<reference evidence="1 2" key="1">
    <citation type="journal article" date="2016" name="Nat. Commun.">
        <title>Thousands of microbial genomes shed light on interconnected biogeochemical processes in an aquifer system.</title>
        <authorList>
            <person name="Anantharaman K."/>
            <person name="Brown C.T."/>
            <person name="Hug L.A."/>
            <person name="Sharon I."/>
            <person name="Castelle C.J."/>
            <person name="Probst A.J."/>
            <person name="Thomas B.C."/>
            <person name="Singh A."/>
            <person name="Wilkins M.J."/>
            <person name="Karaoz U."/>
            <person name="Brodie E.L."/>
            <person name="Williams K.H."/>
            <person name="Hubbard S.S."/>
            <person name="Banfield J.F."/>
        </authorList>
    </citation>
    <scope>NUCLEOTIDE SEQUENCE [LARGE SCALE GENOMIC DNA]</scope>
</reference>
<dbReference type="CDD" id="cd11532">
    <property type="entry name" value="NTP-PPase_COG4997"/>
    <property type="match status" value="1"/>
</dbReference>
<dbReference type="EMBL" id="MEWW01000018">
    <property type="protein sequence ID" value="OGC84287.1"/>
    <property type="molecule type" value="Genomic_DNA"/>
</dbReference>
<comment type="caution">
    <text evidence="1">The sequence shown here is derived from an EMBL/GenBank/DDBJ whole genome shotgun (WGS) entry which is preliminary data.</text>
</comment>
<accession>A0A1F4XRF7</accession>
<evidence type="ECO:0000313" key="2">
    <source>
        <dbReference type="Proteomes" id="UP000178091"/>
    </source>
</evidence>
<name>A0A1F4XRF7_9BACT</name>
<gene>
    <name evidence="1" type="ORF">A3F55_00760</name>
</gene>
<dbReference type="Proteomes" id="UP000178091">
    <property type="component" value="Unassembled WGS sequence"/>
</dbReference>
<organism evidence="1 2">
    <name type="scientific">Candidatus Adlerbacteria bacterium RIFCSPHIGHO2_12_FULL_53_18</name>
    <dbReference type="NCBI Taxonomy" id="1797242"/>
    <lineage>
        <taxon>Bacteria</taxon>
        <taxon>Candidatus Adleribacteriota</taxon>
    </lineage>
</organism>